<dbReference type="AlphaFoldDB" id="A0A6B1II38"/>
<proteinExistence type="predicted"/>
<evidence type="ECO:0000313" key="3">
    <source>
        <dbReference type="Proteomes" id="UP000460194"/>
    </source>
</evidence>
<keyword evidence="1" id="KW-0472">Membrane</keyword>
<keyword evidence="1" id="KW-0812">Transmembrane</keyword>
<protein>
    <recommendedName>
        <fullName evidence="4">DUF3784 domain-containing protein</fullName>
    </recommendedName>
</protein>
<comment type="caution">
    <text evidence="2">The sequence shown here is derived from an EMBL/GenBank/DDBJ whole genome shotgun (WGS) entry which is preliminary data.</text>
</comment>
<accession>A0A6B1II38</accession>
<dbReference type="Proteomes" id="UP000460194">
    <property type="component" value="Unassembled WGS sequence"/>
</dbReference>
<evidence type="ECO:0008006" key="4">
    <source>
        <dbReference type="Google" id="ProtNLM"/>
    </source>
</evidence>
<dbReference type="EMBL" id="WMEO01000073">
    <property type="protein sequence ID" value="MYL18263.1"/>
    <property type="molecule type" value="Genomic_DNA"/>
</dbReference>
<evidence type="ECO:0000256" key="1">
    <source>
        <dbReference type="SAM" id="Phobius"/>
    </source>
</evidence>
<keyword evidence="1" id="KW-1133">Transmembrane helix</keyword>
<organism evidence="2 3">
    <name type="scientific">Halorubrum distributum</name>
    <dbReference type="NCBI Taxonomy" id="29283"/>
    <lineage>
        <taxon>Archaea</taxon>
        <taxon>Methanobacteriati</taxon>
        <taxon>Methanobacteriota</taxon>
        <taxon>Stenosarchaea group</taxon>
        <taxon>Halobacteria</taxon>
        <taxon>Halobacteriales</taxon>
        <taxon>Haloferacaceae</taxon>
        <taxon>Halorubrum</taxon>
        <taxon>Halorubrum distributum group</taxon>
    </lineage>
</organism>
<reference evidence="2 3" key="1">
    <citation type="submission" date="2019-11" db="EMBL/GenBank/DDBJ databases">
        <title>Genome sequences of 17 halophilic strains isolated from different environments.</title>
        <authorList>
            <person name="Furrow R.E."/>
        </authorList>
    </citation>
    <scope>NUCLEOTIDE SEQUENCE [LARGE SCALE GENOMIC DNA]</scope>
    <source>
        <strain evidence="2 3">22517_05_Cabo</strain>
    </source>
</reference>
<name>A0A6B1II38_9EURY</name>
<dbReference type="RefSeq" id="WP_159369716.1">
    <property type="nucleotide sequence ID" value="NZ_WMEO01000073.1"/>
</dbReference>
<feature type="transmembrane region" description="Helical" evidence="1">
    <location>
        <begin position="77"/>
        <end position="94"/>
    </location>
</feature>
<sequence>MALASTLLSAVPIALLLLLAWAIRYRGKVGLIAGYDGDLSPDREAELARDAARVLVVAAAATSLLIVDAWTGSVPRPDVLVTVAIVVAVTWFLYKWNVREPADD</sequence>
<evidence type="ECO:0000313" key="2">
    <source>
        <dbReference type="EMBL" id="MYL18263.1"/>
    </source>
</evidence>
<gene>
    <name evidence="2" type="ORF">GLW36_16725</name>
</gene>
<feature type="transmembrane region" description="Helical" evidence="1">
    <location>
        <begin position="51"/>
        <end position="70"/>
    </location>
</feature>